<dbReference type="InterPro" id="IPR044669">
    <property type="entry name" value="YneE/VCCN1/2-like"/>
</dbReference>
<accession>A0A5E6SFD0</accession>
<keyword evidence="5 10" id="KW-1133">Transmembrane helix</keyword>
<name>A0A5E6SFD0_PSEFL</name>
<keyword evidence="6" id="KW-0406">Ion transport</keyword>
<evidence type="ECO:0000256" key="6">
    <source>
        <dbReference type="ARBA" id="ARBA00023065"/>
    </source>
</evidence>
<dbReference type="AlphaFoldDB" id="A0A5E6SFD0"/>
<feature type="transmembrane region" description="Helical" evidence="10">
    <location>
        <begin position="251"/>
        <end position="270"/>
    </location>
</feature>
<evidence type="ECO:0000256" key="3">
    <source>
        <dbReference type="ARBA" id="ARBA00022475"/>
    </source>
</evidence>
<proteinExistence type="inferred from homology"/>
<sequence length="338" mass="38114">MRPQHDEPSVKTFGYSAPTNSREPWTSSGVGSASAPFEVYRVKQLIARKLRLVAKTFGYIGWSLFWLLIWDVLVTIDFMLFFNSKFTLPLMPLTLLGSALVVLVSFRNSSAYNRWWEARTLWGALVNSSRSFARQVLTLIDDGDEGLNPIKATLLRRHVAYVNCLAAHLKGEACPDELMAFIPPKEFERRNRSNNFANDILSGSAALLAREYKAGRLDSIRLARLESTLVDLSNAQGGMERIANTPLPYPYVYFPRLFISLFCLIVPIGLVESLGWFTPLASTVVGFMLLAIERIGSDLQSPFRFSEHQIQMDTICETIERNLESMQREAQCGQVTTD</sequence>
<feature type="transmembrane region" description="Helical" evidence="10">
    <location>
        <begin position="276"/>
        <end position="296"/>
    </location>
</feature>
<comment type="similarity">
    <text evidence="8">Belongs to the anion channel-forming bestrophin (TC 1.A.46) family.</text>
</comment>
<organism evidence="11 12">
    <name type="scientific">Pseudomonas fluorescens</name>
    <dbReference type="NCBI Taxonomy" id="294"/>
    <lineage>
        <taxon>Bacteria</taxon>
        <taxon>Pseudomonadati</taxon>
        <taxon>Pseudomonadota</taxon>
        <taxon>Gammaproteobacteria</taxon>
        <taxon>Pseudomonadales</taxon>
        <taxon>Pseudomonadaceae</taxon>
        <taxon>Pseudomonas</taxon>
    </lineage>
</organism>
<dbReference type="PANTHER" id="PTHR33281:SF19">
    <property type="entry name" value="VOLTAGE-DEPENDENT ANION CHANNEL-FORMING PROTEIN YNEE"/>
    <property type="match status" value="1"/>
</dbReference>
<keyword evidence="4 10" id="KW-0812">Transmembrane</keyword>
<dbReference type="GO" id="GO:0005254">
    <property type="term" value="F:chloride channel activity"/>
    <property type="evidence" value="ECO:0007669"/>
    <property type="project" value="InterPro"/>
</dbReference>
<feature type="region of interest" description="Disordered" evidence="9">
    <location>
        <begin position="1"/>
        <end position="31"/>
    </location>
</feature>
<evidence type="ECO:0000256" key="5">
    <source>
        <dbReference type="ARBA" id="ARBA00022989"/>
    </source>
</evidence>
<protein>
    <recommendedName>
        <fullName evidence="13">Effector protein</fullName>
    </recommendedName>
</protein>
<keyword evidence="2" id="KW-0813">Transport</keyword>
<evidence type="ECO:0000313" key="12">
    <source>
        <dbReference type="Proteomes" id="UP000399692"/>
    </source>
</evidence>
<evidence type="ECO:0000256" key="2">
    <source>
        <dbReference type="ARBA" id="ARBA00022448"/>
    </source>
</evidence>
<keyword evidence="3" id="KW-1003">Cell membrane</keyword>
<evidence type="ECO:0000256" key="7">
    <source>
        <dbReference type="ARBA" id="ARBA00023136"/>
    </source>
</evidence>
<feature type="compositionally biased region" description="Polar residues" evidence="9">
    <location>
        <begin position="17"/>
        <end position="31"/>
    </location>
</feature>
<feature type="transmembrane region" description="Helical" evidence="10">
    <location>
        <begin position="88"/>
        <end position="106"/>
    </location>
</feature>
<evidence type="ECO:0008006" key="13">
    <source>
        <dbReference type="Google" id="ProtNLM"/>
    </source>
</evidence>
<gene>
    <name evidence="11" type="ORF">PS631_02004</name>
</gene>
<reference evidence="11 12" key="1">
    <citation type="submission" date="2019-09" db="EMBL/GenBank/DDBJ databases">
        <authorList>
            <person name="Chandra G."/>
            <person name="Truman W A."/>
        </authorList>
    </citation>
    <scope>NUCLEOTIDE SEQUENCE [LARGE SCALE GENOMIC DNA]</scope>
    <source>
        <strain evidence="11">PS631</strain>
    </source>
</reference>
<evidence type="ECO:0000256" key="4">
    <source>
        <dbReference type="ARBA" id="ARBA00022692"/>
    </source>
</evidence>
<evidence type="ECO:0000313" key="11">
    <source>
        <dbReference type="EMBL" id="VVM74768.1"/>
    </source>
</evidence>
<feature type="transmembrane region" description="Helical" evidence="10">
    <location>
        <begin position="57"/>
        <end position="82"/>
    </location>
</feature>
<dbReference type="Pfam" id="PF25539">
    <property type="entry name" value="Bestrophin_2"/>
    <property type="match status" value="1"/>
</dbReference>
<dbReference type="Proteomes" id="UP000399692">
    <property type="component" value="Unassembled WGS sequence"/>
</dbReference>
<evidence type="ECO:0000256" key="10">
    <source>
        <dbReference type="SAM" id="Phobius"/>
    </source>
</evidence>
<evidence type="ECO:0000256" key="9">
    <source>
        <dbReference type="SAM" id="MobiDB-lite"/>
    </source>
</evidence>
<evidence type="ECO:0000256" key="1">
    <source>
        <dbReference type="ARBA" id="ARBA00004651"/>
    </source>
</evidence>
<dbReference type="PANTHER" id="PTHR33281">
    <property type="entry name" value="UPF0187 PROTEIN YNEE"/>
    <property type="match status" value="1"/>
</dbReference>
<comment type="subcellular location">
    <subcellularLocation>
        <location evidence="1">Cell membrane</location>
        <topology evidence="1">Multi-pass membrane protein</topology>
    </subcellularLocation>
</comment>
<evidence type="ECO:0000256" key="8">
    <source>
        <dbReference type="ARBA" id="ARBA00034708"/>
    </source>
</evidence>
<keyword evidence="7 10" id="KW-0472">Membrane</keyword>
<dbReference type="GO" id="GO:0005886">
    <property type="term" value="C:plasma membrane"/>
    <property type="evidence" value="ECO:0007669"/>
    <property type="project" value="UniProtKB-SubCell"/>
</dbReference>
<dbReference type="EMBL" id="CABVHF010000004">
    <property type="protein sequence ID" value="VVM74768.1"/>
    <property type="molecule type" value="Genomic_DNA"/>
</dbReference>